<proteinExistence type="predicted"/>
<evidence type="ECO:0000313" key="4">
    <source>
        <dbReference type="Proteomes" id="UP000239203"/>
    </source>
</evidence>
<name>A0A2S6H113_9PSEU</name>
<feature type="domain" description="DUF2399" evidence="1">
    <location>
        <begin position="247"/>
        <end position="393"/>
    </location>
</feature>
<gene>
    <name evidence="3" type="ORF">CLV40_101357</name>
</gene>
<dbReference type="OrthoDB" id="8188786at2"/>
<keyword evidence="4" id="KW-1185">Reference proteome</keyword>
<feature type="domain" description="Conserved hypothetical protein CHP02679 N terminus" evidence="2">
    <location>
        <begin position="28"/>
        <end position="225"/>
    </location>
</feature>
<comment type="caution">
    <text evidence="3">The sequence shown here is derived from an EMBL/GenBank/DDBJ whole genome shotgun (WGS) entry which is preliminary data.</text>
</comment>
<dbReference type="InterPro" id="IPR013495">
    <property type="entry name" value="CHP02679"/>
</dbReference>
<accession>A0A2S6H113</accession>
<evidence type="ECO:0000259" key="2">
    <source>
        <dbReference type="Pfam" id="PF11796"/>
    </source>
</evidence>
<reference evidence="3 4" key="1">
    <citation type="submission" date="2018-02" db="EMBL/GenBank/DDBJ databases">
        <title>Genomic Encyclopedia of Archaeal and Bacterial Type Strains, Phase II (KMG-II): from individual species to whole genera.</title>
        <authorList>
            <person name="Goeker M."/>
        </authorList>
    </citation>
    <scope>NUCLEOTIDE SEQUENCE [LARGE SCALE GENOMIC DNA]</scope>
    <source>
        <strain evidence="3 4">YU 961-1</strain>
    </source>
</reference>
<dbReference type="Pfam" id="PF09664">
    <property type="entry name" value="DUF2399"/>
    <property type="match status" value="1"/>
</dbReference>
<dbReference type="NCBIfam" id="TIGR02679">
    <property type="entry name" value="TIGR02679 family protein"/>
    <property type="match status" value="1"/>
</dbReference>
<dbReference type="AlphaFoldDB" id="A0A2S6H113"/>
<dbReference type="Proteomes" id="UP000239203">
    <property type="component" value="Unassembled WGS sequence"/>
</dbReference>
<dbReference type="EMBL" id="PTIX01000001">
    <property type="protein sequence ID" value="PPK71168.1"/>
    <property type="molecule type" value="Genomic_DNA"/>
</dbReference>
<protein>
    <submittedName>
        <fullName evidence="3">Uncharacterized protein (TIGR02679 family)</fullName>
    </submittedName>
</protein>
<dbReference type="RefSeq" id="WP_104476175.1">
    <property type="nucleotide sequence ID" value="NZ_CP154825.1"/>
</dbReference>
<organism evidence="3 4">
    <name type="scientific">Actinokineospora auranticolor</name>
    <dbReference type="NCBI Taxonomy" id="155976"/>
    <lineage>
        <taxon>Bacteria</taxon>
        <taxon>Bacillati</taxon>
        <taxon>Actinomycetota</taxon>
        <taxon>Actinomycetes</taxon>
        <taxon>Pseudonocardiales</taxon>
        <taxon>Pseudonocardiaceae</taxon>
        <taxon>Actinokineospora</taxon>
    </lineage>
</organism>
<dbReference type="Pfam" id="PF11796">
    <property type="entry name" value="DUF3323"/>
    <property type="match status" value="1"/>
</dbReference>
<evidence type="ECO:0000313" key="3">
    <source>
        <dbReference type="EMBL" id="PPK71168.1"/>
    </source>
</evidence>
<dbReference type="InterPro" id="IPR024465">
    <property type="entry name" value="DUF2399"/>
</dbReference>
<sequence length="396" mass="41720">MVNSELPRDLVPVWESVHHRLSSGRAVARIRLGPLSPAQQSALADLLGADRLPGPTPSVPLNDLDTAIRAATGRTTSEFVTDLLGPLANRAQRRDDVADLWAWLAAHPVVTAQPALHDWTRAVRQAGLVNGSIAQTRTRLDAVLRVLDHLPAPGTPLPALADELLHDPHALDDGTAHSTLVLRALAAIHTVDPPNDAQARRDLWAKAGVADDELSSTVLAAGLRPTDEHLTATLLRACADAGQAACLTLGHLRAAADLNGPPRTVCTVENPTVLALALTRFGRDCPPIVCVSGWPNGAAIRLLRLLADAGHTLRYHGDFDGEGLRIAAHVMARTGAVPWRMTTADYLAAVGPTGPPVGRVTDAPWDPGLAAALTARGVAVPEERVATVLLDEIDAG</sequence>
<dbReference type="InterPro" id="IPR024466">
    <property type="entry name" value="CHP02679_N"/>
</dbReference>
<evidence type="ECO:0000259" key="1">
    <source>
        <dbReference type="Pfam" id="PF09664"/>
    </source>
</evidence>